<gene>
    <name evidence="2" type="ORF">MFIFM68171_01987</name>
</gene>
<accession>A0ABQ0G209</accession>
<keyword evidence="2" id="KW-0808">Transferase</keyword>
<comment type="caution">
    <text evidence="2">The sequence shown here is derived from an EMBL/GenBank/DDBJ whole genome shotgun (WGS) entry which is preliminary data.</text>
</comment>
<dbReference type="GO" id="GO:0032259">
    <property type="term" value="P:methylation"/>
    <property type="evidence" value="ECO:0007669"/>
    <property type="project" value="UniProtKB-KW"/>
</dbReference>
<dbReference type="GeneID" id="98172732"/>
<dbReference type="InterPro" id="IPR002877">
    <property type="entry name" value="RNA_MeTrfase_FtsJ_dom"/>
</dbReference>
<dbReference type="SUPFAM" id="SSF53335">
    <property type="entry name" value="S-adenosyl-L-methionine-dependent methyltransferases"/>
    <property type="match status" value="1"/>
</dbReference>
<dbReference type="GO" id="GO:0008168">
    <property type="term" value="F:methyltransferase activity"/>
    <property type="evidence" value="ECO:0007669"/>
    <property type="project" value="UniProtKB-KW"/>
</dbReference>
<name>A0ABQ0G209_9PEZI</name>
<proteinExistence type="predicted"/>
<dbReference type="InterPro" id="IPR029063">
    <property type="entry name" value="SAM-dependent_MTases_sf"/>
</dbReference>
<sequence>MMSISGSKISVQPRVINVETTPAVQPNTLVKEYLLEHLQVYRELCDIKKEASTEPVSTTEEGNIYFQKQSERADNAKAKTKKAFVVLMRTIGLELDTATSGLTICRGYKPRHAILDLCMAPGGFSMAALHRNPSAILRGISLPPTQGGHEMILRKWSDTDSNARIFVDFRDITLLADEMGVPRSGIPSEHPDAALFSSDRPFAERKFDLVFCDGQVLRTHERGEHREKLESTRLLT</sequence>
<evidence type="ECO:0000313" key="3">
    <source>
        <dbReference type="Proteomes" id="UP001628179"/>
    </source>
</evidence>
<evidence type="ECO:0000313" key="2">
    <source>
        <dbReference type="EMBL" id="GAB1311777.1"/>
    </source>
</evidence>
<protein>
    <submittedName>
        <fullName evidence="2">Ribosomal RNA methyltransferase FtsJ domain-containing protein</fullName>
    </submittedName>
</protein>
<dbReference type="Proteomes" id="UP001628179">
    <property type="component" value="Unassembled WGS sequence"/>
</dbReference>
<dbReference type="EMBL" id="BAAFSV010000001">
    <property type="protein sequence ID" value="GAB1311777.1"/>
    <property type="molecule type" value="Genomic_DNA"/>
</dbReference>
<keyword evidence="2" id="KW-0489">Methyltransferase</keyword>
<dbReference type="Gene3D" id="3.40.50.150">
    <property type="entry name" value="Vaccinia Virus protein VP39"/>
    <property type="match status" value="1"/>
</dbReference>
<reference evidence="2 3" key="1">
    <citation type="submission" date="2024-09" db="EMBL/GenBank/DDBJ databases">
        <title>Itraconazole resistance in Madurella fahalii resulting from another homologue of gene encoding cytochrome P450 14-alpha sterol demethylase (CYP51).</title>
        <authorList>
            <person name="Yoshioka I."/>
            <person name="Fahal A.H."/>
            <person name="Kaneko S."/>
            <person name="Yaguchi T."/>
        </authorList>
    </citation>
    <scope>NUCLEOTIDE SEQUENCE [LARGE SCALE GENOMIC DNA]</scope>
    <source>
        <strain evidence="2 3">IFM 68171</strain>
    </source>
</reference>
<evidence type="ECO:0000259" key="1">
    <source>
        <dbReference type="Pfam" id="PF01728"/>
    </source>
</evidence>
<feature type="domain" description="Ribosomal RNA methyltransferase FtsJ" evidence="1">
    <location>
        <begin position="109"/>
        <end position="215"/>
    </location>
</feature>
<dbReference type="RefSeq" id="XP_070913510.1">
    <property type="nucleotide sequence ID" value="XM_071057409.1"/>
</dbReference>
<organism evidence="2 3">
    <name type="scientific">Madurella fahalii</name>
    <dbReference type="NCBI Taxonomy" id="1157608"/>
    <lineage>
        <taxon>Eukaryota</taxon>
        <taxon>Fungi</taxon>
        <taxon>Dikarya</taxon>
        <taxon>Ascomycota</taxon>
        <taxon>Pezizomycotina</taxon>
        <taxon>Sordariomycetes</taxon>
        <taxon>Sordariomycetidae</taxon>
        <taxon>Sordariales</taxon>
        <taxon>Sordariales incertae sedis</taxon>
        <taxon>Madurella</taxon>
    </lineage>
</organism>
<keyword evidence="3" id="KW-1185">Reference proteome</keyword>
<dbReference type="Pfam" id="PF01728">
    <property type="entry name" value="FtsJ"/>
    <property type="match status" value="1"/>
</dbReference>